<dbReference type="EMBL" id="CP017080">
    <property type="protein sequence ID" value="AOH53810.1"/>
    <property type="molecule type" value="Genomic_DNA"/>
</dbReference>
<evidence type="ECO:0000313" key="1">
    <source>
        <dbReference type="EMBL" id="AOH53810.1"/>
    </source>
</evidence>
<dbReference type="AlphaFoldDB" id="A0A1B3XKS7"/>
<organism evidence="1 2">
    <name type="scientific">Peribacillus muralis</name>
    <dbReference type="NCBI Taxonomy" id="264697"/>
    <lineage>
        <taxon>Bacteria</taxon>
        <taxon>Bacillati</taxon>
        <taxon>Bacillota</taxon>
        <taxon>Bacilli</taxon>
        <taxon>Bacillales</taxon>
        <taxon>Bacillaceae</taxon>
        <taxon>Peribacillus</taxon>
    </lineage>
</organism>
<gene>
    <name evidence="1" type="ORF">ABE28_005570</name>
</gene>
<protein>
    <submittedName>
        <fullName evidence="1">Uncharacterized protein</fullName>
    </submittedName>
</protein>
<dbReference type="STRING" id="264697.ABE28_005570"/>
<keyword evidence="2" id="KW-1185">Reference proteome</keyword>
<dbReference type="RefSeq" id="WP_064466672.1">
    <property type="nucleotide sequence ID" value="NZ_CP017080.1"/>
</dbReference>
<dbReference type="Proteomes" id="UP000077926">
    <property type="component" value="Chromosome"/>
</dbReference>
<dbReference type="OrthoDB" id="2454402at2"/>
<dbReference type="KEGG" id="bmur:ABE28_005570"/>
<evidence type="ECO:0000313" key="2">
    <source>
        <dbReference type="Proteomes" id="UP000077926"/>
    </source>
</evidence>
<accession>A0A1B3XKS7</accession>
<reference evidence="1 2" key="1">
    <citation type="submission" date="2016-08" db="EMBL/GenBank/DDBJ databases">
        <title>Complete genome sequence of Bacillus muralis G25-68, a strain with toxicity to nematodes.</title>
        <authorList>
            <person name="Zheng Z."/>
        </authorList>
    </citation>
    <scope>NUCLEOTIDE SEQUENCE [LARGE SCALE GENOMIC DNA]</scope>
    <source>
        <strain evidence="1 2">G25-68</strain>
    </source>
</reference>
<name>A0A1B3XKS7_9BACI</name>
<proteinExistence type="predicted"/>
<sequence>MDKEKMTFLKDSEYDGRDSAFLDIDRYINEGLAGGNVYEAADLRNIEEAHDLYDETDPNINK</sequence>